<sequence>MALTMAGGVEALALGLPRGVGQAAAPDVPSASGAADAFDQDDAGCFPESLWGRHMTEPIMLEGESGCSPCRQWSEPIKVPVTPIGMTAGLIRTTSADAAALPMPTPPPGLPGRQVSEPAKVAPCGEAMLRQLSDPVKVSIGLGRRRGGELADLDVSVASRQTTDGSLSVSPRTMSSGYSTSGQTSPVLGPSQDCQNTPVTQSLLGSPPTGKRGYYFAFLSNLPAVYTESLLLQELRDGAFVQGRDFGELHMTRAGAVSCVISFVGVGVLRAFLAAFDGRQMRHASESFSVTIFSSARPAT</sequence>
<protein>
    <submittedName>
        <fullName evidence="3">Uncharacterized protein</fullName>
    </submittedName>
</protein>
<evidence type="ECO:0000313" key="3">
    <source>
        <dbReference type="EMBL" id="CAD9560141.1"/>
    </source>
</evidence>
<name>A0A7S2JX51_9DINO</name>
<keyword evidence="2" id="KW-0472">Membrane</keyword>
<organism evidence="3">
    <name type="scientific">Zooxanthella nutricula</name>
    <dbReference type="NCBI Taxonomy" id="1333877"/>
    <lineage>
        <taxon>Eukaryota</taxon>
        <taxon>Sar</taxon>
        <taxon>Alveolata</taxon>
        <taxon>Dinophyceae</taxon>
        <taxon>Peridiniales</taxon>
        <taxon>Peridiniales incertae sedis</taxon>
        <taxon>Zooxanthella</taxon>
    </lineage>
</organism>
<dbReference type="AlphaFoldDB" id="A0A7S2JX51"/>
<keyword evidence="2" id="KW-1133">Transmembrane helix</keyword>
<proteinExistence type="predicted"/>
<evidence type="ECO:0000256" key="2">
    <source>
        <dbReference type="SAM" id="Phobius"/>
    </source>
</evidence>
<reference evidence="3" key="1">
    <citation type="submission" date="2021-01" db="EMBL/GenBank/DDBJ databases">
        <authorList>
            <person name="Corre E."/>
            <person name="Pelletier E."/>
            <person name="Niang G."/>
            <person name="Scheremetjew M."/>
            <person name="Finn R."/>
            <person name="Kale V."/>
            <person name="Holt S."/>
            <person name="Cochrane G."/>
            <person name="Meng A."/>
            <person name="Brown T."/>
            <person name="Cohen L."/>
        </authorList>
    </citation>
    <scope>NUCLEOTIDE SEQUENCE</scope>
    <source>
        <strain evidence="3">RCC3387</strain>
    </source>
</reference>
<feature type="region of interest" description="Disordered" evidence="1">
    <location>
        <begin position="160"/>
        <end position="189"/>
    </location>
</feature>
<dbReference type="EMBL" id="HBGW01036325">
    <property type="protein sequence ID" value="CAD9560141.1"/>
    <property type="molecule type" value="Transcribed_RNA"/>
</dbReference>
<evidence type="ECO:0000256" key="1">
    <source>
        <dbReference type="SAM" id="MobiDB-lite"/>
    </source>
</evidence>
<keyword evidence="2" id="KW-0812">Transmembrane</keyword>
<gene>
    <name evidence="3" type="ORF">BRAN1462_LOCUS22979</name>
</gene>
<accession>A0A7S2JX51</accession>
<feature type="transmembrane region" description="Helical" evidence="2">
    <location>
        <begin position="254"/>
        <end position="273"/>
    </location>
</feature>